<dbReference type="PROSITE" id="PS50238">
    <property type="entry name" value="RHOGAP"/>
    <property type="match status" value="1"/>
</dbReference>
<accession>A0ABC8IWS9</accession>
<comment type="caution">
    <text evidence="3">The sequence shown here is derived from an EMBL/GenBank/DDBJ whole genome shotgun (WGS) entry which is preliminary data.</text>
</comment>
<reference evidence="3 4" key="1">
    <citation type="submission" date="2022-03" db="EMBL/GenBank/DDBJ databases">
        <authorList>
            <person name="Macdonald S."/>
            <person name="Ahmed S."/>
            <person name="Newling K."/>
        </authorList>
    </citation>
    <scope>NUCLEOTIDE SEQUENCE [LARGE SCALE GENOMIC DNA]</scope>
</reference>
<dbReference type="EMBL" id="CAKOAT010060377">
    <property type="protein sequence ID" value="CAH8304913.1"/>
    <property type="molecule type" value="Genomic_DNA"/>
</dbReference>
<keyword evidence="1" id="KW-0343">GTPase activation</keyword>
<feature type="domain" description="Rho-GAP" evidence="2">
    <location>
        <begin position="1"/>
        <end position="58"/>
    </location>
</feature>
<evidence type="ECO:0000313" key="4">
    <source>
        <dbReference type="Proteomes" id="UP001642260"/>
    </source>
</evidence>
<dbReference type="SUPFAM" id="SSF48350">
    <property type="entry name" value="GTPase activation domain, GAP"/>
    <property type="match status" value="1"/>
</dbReference>
<dbReference type="Gene3D" id="1.10.555.10">
    <property type="entry name" value="Rho GTPase activation protein"/>
    <property type="match status" value="1"/>
</dbReference>
<dbReference type="AlphaFoldDB" id="A0ABC8IWS9"/>
<dbReference type="Proteomes" id="UP001642260">
    <property type="component" value="Unassembled WGS sequence"/>
</dbReference>
<protein>
    <recommendedName>
        <fullName evidence="2">Rho-GAP domain-containing protein</fullName>
    </recommendedName>
</protein>
<proteinExistence type="predicted"/>
<dbReference type="PANTHER" id="PTHR23177:SF74">
    <property type="entry name" value="RHO GTPASE-ACTIVATING PROTEIN 3"/>
    <property type="match status" value="1"/>
</dbReference>
<dbReference type="InterPro" id="IPR044785">
    <property type="entry name" value="RopGAP1-5"/>
</dbReference>
<evidence type="ECO:0000313" key="3">
    <source>
        <dbReference type="EMBL" id="CAH8304913.1"/>
    </source>
</evidence>
<organism evidence="3 4">
    <name type="scientific">Eruca vesicaria subsp. sativa</name>
    <name type="common">Garden rocket</name>
    <name type="synonym">Eruca sativa</name>
    <dbReference type="NCBI Taxonomy" id="29727"/>
    <lineage>
        <taxon>Eukaryota</taxon>
        <taxon>Viridiplantae</taxon>
        <taxon>Streptophyta</taxon>
        <taxon>Embryophyta</taxon>
        <taxon>Tracheophyta</taxon>
        <taxon>Spermatophyta</taxon>
        <taxon>Magnoliopsida</taxon>
        <taxon>eudicotyledons</taxon>
        <taxon>Gunneridae</taxon>
        <taxon>Pentapetalae</taxon>
        <taxon>rosids</taxon>
        <taxon>malvids</taxon>
        <taxon>Brassicales</taxon>
        <taxon>Brassicaceae</taxon>
        <taxon>Brassiceae</taxon>
        <taxon>Eruca</taxon>
    </lineage>
</organism>
<dbReference type="GO" id="GO:0005096">
    <property type="term" value="F:GTPase activator activity"/>
    <property type="evidence" value="ECO:0007669"/>
    <property type="project" value="UniProtKB-KW"/>
</dbReference>
<dbReference type="PANTHER" id="PTHR23177">
    <property type="entry name" value="MKIAA1688 PROTEIN"/>
    <property type="match status" value="1"/>
</dbReference>
<evidence type="ECO:0000256" key="1">
    <source>
        <dbReference type="ARBA" id="ARBA00022468"/>
    </source>
</evidence>
<gene>
    <name evidence="3" type="ORF">ERUC_LOCUS3733</name>
</gene>
<evidence type="ECO:0000259" key="2">
    <source>
        <dbReference type="PROSITE" id="PS50238"/>
    </source>
</evidence>
<dbReference type="InterPro" id="IPR008936">
    <property type="entry name" value="Rho_GTPase_activation_prot"/>
</dbReference>
<name>A0ABC8IWS9_ERUVS</name>
<keyword evidence="4" id="KW-1185">Reference proteome</keyword>
<dbReference type="InterPro" id="IPR000198">
    <property type="entry name" value="RhoGAP_dom"/>
</dbReference>
<sequence length="77" mass="8817">MADVVEHEQFNKMNARNVAMVFAPNMTQMADPLTALIHAVQVMNFLKTLILMNLKERENADAKARWIEKQTSDPSEE</sequence>